<dbReference type="CDD" id="cd12148">
    <property type="entry name" value="fungal_TF_MHR"/>
    <property type="match status" value="1"/>
</dbReference>
<sequence length="756" mass="84576">PIPGLRLYHDLRLPLRVAIELLTCRVDQLCQFIQENGLQPPRMSHYNGEILQTILETLGIGEQGIGTIPYSDNISGNTLPSTNDDQYTFLDATMATSTDSVEDTENRNPCPEQSTELPITVQCDHFPDSCLSQVPNQNDYSNIDMACEQSLLTADSPGSVSSPWLFDLHFGTNTALSPKFKEQQQTDMPPTIFSAPAEFPQSDTSSNPSIEPTDTFDIEALVDEISDRIGTIKIGNGGKTRFYGPTSTFNLREIPFLDNYEDKYSIIGDQLETDEGIPAALENHLLDLYFSWQDPSFHIVDRSIYEEAKQKWSNHEETPFYSDALRNAMCALGSAFECRYHPTFITFPKTLVEFFGDRAKSILEVELDSPCVATIQALVILSSHEIGNGKDARGWLYSGSALRLAFDLGLHLDMSSHVSAGIISAPDADLRRTVFWTAYVVDQQLGFHLGRPFRTNMEDVTVGKPCEDSGSMSNCRWTPFDSSSMNPDSGLLDSKDAISQRLVSLCDLMAPCGYILYGTSNIPKETLQELNAKIVAELRRWKSTLPPSLQINFDDVTSPYLPHVLILHMQYHQNIIYAHRPWISKSHLQPQPPKGPGYTHAREMCIESAVAISKILTMYESRYTLRRINVQAVSITSSAILFLLFAIFSNCSSYSRTEISVHLTTCFRALDEFALCWKSAHRARDLLVGLQHQWDLRTRAKDPSNRSDDIFYIPRKRSKTAGGNHTFVPASQDNQASQIDFDLGCMLDGADASGYP</sequence>
<keyword evidence="4" id="KW-0238">DNA-binding</keyword>
<reference evidence="8" key="1">
    <citation type="submission" date="2022-11" db="EMBL/GenBank/DDBJ databases">
        <authorList>
            <person name="Petersen C."/>
        </authorList>
    </citation>
    <scope>NUCLEOTIDE SEQUENCE</scope>
    <source>
        <strain evidence="8">IBT 30069</strain>
    </source>
</reference>
<feature type="non-terminal residue" evidence="8">
    <location>
        <position position="1"/>
    </location>
</feature>
<evidence type="ECO:0000313" key="8">
    <source>
        <dbReference type="EMBL" id="KAJ5109282.1"/>
    </source>
</evidence>
<proteinExistence type="predicted"/>
<reference evidence="8" key="2">
    <citation type="journal article" date="2023" name="IMA Fungus">
        <title>Comparative genomic study of the Penicillium genus elucidates a diverse pangenome and 15 lateral gene transfer events.</title>
        <authorList>
            <person name="Petersen C."/>
            <person name="Sorensen T."/>
            <person name="Nielsen M.R."/>
            <person name="Sondergaard T.E."/>
            <person name="Sorensen J.L."/>
            <person name="Fitzpatrick D.A."/>
            <person name="Frisvad J.C."/>
            <person name="Nielsen K.L."/>
        </authorList>
    </citation>
    <scope>NUCLEOTIDE SEQUENCE</scope>
    <source>
        <strain evidence="8">IBT 30069</strain>
    </source>
</reference>
<accession>A0A9W9G123</accession>
<comment type="caution">
    <text evidence="8">The sequence shown here is derived from an EMBL/GenBank/DDBJ whole genome shotgun (WGS) entry which is preliminary data.</text>
</comment>
<dbReference type="SMART" id="SM00906">
    <property type="entry name" value="Fungal_trans"/>
    <property type="match status" value="1"/>
</dbReference>
<evidence type="ECO:0000256" key="2">
    <source>
        <dbReference type="ARBA" id="ARBA00022833"/>
    </source>
</evidence>
<keyword evidence="6" id="KW-0539">Nucleus</keyword>
<evidence type="ECO:0000259" key="7">
    <source>
        <dbReference type="SMART" id="SM00906"/>
    </source>
</evidence>
<dbReference type="GO" id="GO:0006351">
    <property type="term" value="P:DNA-templated transcription"/>
    <property type="evidence" value="ECO:0007669"/>
    <property type="project" value="InterPro"/>
</dbReference>
<dbReference type="Pfam" id="PF04082">
    <property type="entry name" value="Fungal_trans"/>
    <property type="match status" value="1"/>
</dbReference>
<keyword evidence="5" id="KW-0804">Transcription</keyword>
<keyword evidence="1" id="KW-0479">Metal-binding</keyword>
<name>A0A9W9G123_9EURO</name>
<dbReference type="PANTHER" id="PTHR31313">
    <property type="entry name" value="TY1 ENHANCER ACTIVATOR"/>
    <property type="match status" value="1"/>
</dbReference>
<feature type="domain" description="Xylanolytic transcriptional activator regulatory" evidence="7">
    <location>
        <begin position="394"/>
        <end position="471"/>
    </location>
</feature>
<dbReference type="Proteomes" id="UP001149165">
    <property type="component" value="Unassembled WGS sequence"/>
</dbReference>
<dbReference type="PANTHER" id="PTHR31313:SF77">
    <property type="entry name" value="ZN(II)2CYS6 TRANSCRIPTION FACTOR (EUROFUNG)"/>
    <property type="match status" value="1"/>
</dbReference>
<evidence type="ECO:0000313" key="9">
    <source>
        <dbReference type="Proteomes" id="UP001149165"/>
    </source>
</evidence>
<evidence type="ECO:0000256" key="3">
    <source>
        <dbReference type="ARBA" id="ARBA00023015"/>
    </source>
</evidence>
<keyword evidence="3" id="KW-0805">Transcription regulation</keyword>
<gene>
    <name evidence="8" type="ORF">N7456_005957</name>
</gene>
<keyword evidence="2" id="KW-0862">Zinc</keyword>
<evidence type="ECO:0000256" key="5">
    <source>
        <dbReference type="ARBA" id="ARBA00023163"/>
    </source>
</evidence>
<dbReference type="InterPro" id="IPR051615">
    <property type="entry name" value="Transcr_Regulatory_Elem"/>
</dbReference>
<dbReference type="GO" id="GO:0008270">
    <property type="term" value="F:zinc ion binding"/>
    <property type="evidence" value="ECO:0007669"/>
    <property type="project" value="InterPro"/>
</dbReference>
<evidence type="ECO:0000256" key="6">
    <source>
        <dbReference type="ARBA" id="ARBA00023242"/>
    </source>
</evidence>
<organism evidence="8 9">
    <name type="scientific">Penicillium angulare</name>
    <dbReference type="NCBI Taxonomy" id="116970"/>
    <lineage>
        <taxon>Eukaryota</taxon>
        <taxon>Fungi</taxon>
        <taxon>Dikarya</taxon>
        <taxon>Ascomycota</taxon>
        <taxon>Pezizomycotina</taxon>
        <taxon>Eurotiomycetes</taxon>
        <taxon>Eurotiomycetidae</taxon>
        <taxon>Eurotiales</taxon>
        <taxon>Aspergillaceae</taxon>
        <taxon>Penicillium</taxon>
    </lineage>
</organism>
<dbReference type="OrthoDB" id="2154091at2759"/>
<dbReference type="AlphaFoldDB" id="A0A9W9G123"/>
<evidence type="ECO:0000256" key="4">
    <source>
        <dbReference type="ARBA" id="ARBA00023125"/>
    </source>
</evidence>
<dbReference type="GO" id="GO:0003677">
    <property type="term" value="F:DNA binding"/>
    <property type="evidence" value="ECO:0007669"/>
    <property type="project" value="UniProtKB-KW"/>
</dbReference>
<dbReference type="EMBL" id="JAPQKH010000003">
    <property type="protein sequence ID" value="KAJ5109282.1"/>
    <property type="molecule type" value="Genomic_DNA"/>
</dbReference>
<dbReference type="InterPro" id="IPR007219">
    <property type="entry name" value="XnlR_reg_dom"/>
</dbReference>
<protein>
    <recommendedName>
        <fullName evidence="7">Xylanolytic transcriptional activator regulatory domain-containing protein</fullName>
    </recommendedName>
</protein>
<keyword evidence="9" id="KW-1185">Reference proteome</keyword>
<evidence type="ECO:0000256" key="1">
    <source>
        <dbReference type="ARBA" id="ARBA00022723"/>
    </source>
</evidence>